<comment type="similarity">
    <text evidence="3">Belongs to the UPP synthase family.</text>
</comment>
<dbReference type="Gene3D" id="3.40.1180.10">
    <property type="entry name" value="Decaprenyl diphosphate synthase-like"/>
    <property type="match status" value="1"/>
</dbReference>
<dbReference type="InterPro" id="IPR036424">
    <property type="entry name" value="UPP_synth-like_sf"/>
</dbReference>
<accession>A0A2P5SXZ1</accession>
<dbReference type="InterPro" id="IPR018520">
    <property type="entry name" value="UPP_synth-like_CS"/>
</dbReference>
<evidence type="ECO:0000313" key="5">
    <source>
        <dbReference type="Proteomes" id="UP000296034"/>
    </source>
</evidence>
<keyword evidence="3" id="KW-0133">Cell shape</keyword>
<comment type="function">
    <text evidence="3">Catalyzes the sequential condensation of isopentenyl diphosphate (IPP) with (2E,6E)-farnesyl diphosphate (E,E-FPP) to yield (2Z,6Z,10Z,14Z,18Z,22Z,26Z,30Z,34E,38E)-undecaprenyl diphosphate (di-trans,octa-cis-UPP). UPP is the precursor of glycosyl carrier lipid in the biosynthesis of bacterial cell wall polysaccharide components such as peptidoglycan and lipopolysaccharide.</text>
</comment>
<dbReference type="GO" id="GO:0009252">
    <property type="term" value="P:peptidoglycan biosynthetic process"/>
    <property type="evidence" value="ECO:0007669"/>
    <property type="project" value="UniProtKB-UniRule"/>
</dbReference>
<keyword evidence="3" id="KW-0573">Peptidoglycan synthesis</keyword>
<dbReference type="EMBL" id="PDKS01000002">
    <property type="protein sequence ID" value="PPI87217.1"/>
    <property type="molecule type" value="Genomic_DNA"/>
</dbReference>
<comment type="subunit">
    <text evidence="3">Homodimer.</text>
</comment>
<dbReference type="GO" id="GO:0000287">
    <property type="term" value="F:magnesium ion binding"/>
    <property type="evidence" value="ECO:0007669"/>
    <property type="project" value="UniProtKB-UniRule"/>
</dbReference>
<dbReference type="PANTHER" id="PTHR10291">
    <property type="entry name" value="DEHYDRODOLICHYL DIPHOSPHATE SYNTHASE FAMILY MEMBER"/>
    <property type="match status" value="1"/>
</dbReference>
<protein>
    <recommendedName>
        <fullName evidence="3">Ditrans,polycis-undecaprenyl-diphosphate synthase ((2E,6E)-farnesyl-diphosphate specific)</fullName>
        <ecNumber evidence="3">2.5.1.31</ecNumber>
    </recommendedName>
    <alternativeName>
        <fullName evidence="3">Ditrans,polycis-undecaprenylcistransferase</fullName>
    </alternativeName>
    <alternativeName>
        <fullName evidence="3">Undecaprenyl diphosphate synthase</fullName>
        <shortName evidence="3">UDS</shortName>
    </alternativeName>
    <alternativeName>
        <fullName evidence="3">Undecaprenyl pyrophosphate synthase</fullName>
        <shortName evidence="3">UPP synthase</shortName>
    </alternativeName>
</protein>
<feature type="binding site" evidence="3">
    <location>
        <position position="28"/>
    </location>
    <ligand>
        <name>substrate</name>
    </ligand>
</feature>
<keyword evidence="2 3" id="KW-0479">Metal-binding</keyword>
<evidence type="ECO:0000256" key="2">
    <source>
        <dbReference type="ARBA" id="ARBA00022723"/>
    </source>
</evidence>
<comment type="caution">
    <text evidence="3">Lacks conserved residue(s) required for the propagation of feature annotation.</text>
</comment>
<feature type="binding site" evidence="3">
    <location>
        <position position="36"/>
    </location>
    <ligand>
        <name>substrate</name>
    </ligand>
</feature>
<dbReference type="EC" id="2.5.1.31" evidence="3"/>
<feature type="binding site" evidence="3">
    <location>
        <position position="23"/>
    </location>
    <ligand>
        <name>Mg(2+)</name>
        <dbReference type="ChEBI" id="CHEBI:18420"/>
    </ligand>
</feature>
<feature type="binding site" evidence="3">
    <location>
        <begin position="197"/>
        <end position="199"/>
    </location>
    <ligand>
        <name>substrate</name>
    </ligand>
</feature>
<dbReference type="HAMAP" id="MF_01139">
    <property type="entry name" value="ISPT"/>
    <property type="match status" value="1"/>
</dbReference>
<comment type="cofactor">
    <cofactor evidence="3">
        <name>Mg(2+)</name>
        <dbReference type="ChEBI" id="CHEBI:18420"/>
    </cofactor>
    <text evidence="3">Binds 2 magnesium ions per subunit.</text>
</comment>
<dbReference type="AlphaFoldDB" id="A0A2P5SXZ1"/>
<dbReference type="Proteomes" id="UP000296034">
    <property type="component" value="Unassembled WGS sequence"/>
</dbReference>
<comment type="caution">
    <text evidence="4">The sequence shown here is derived from an EMBL/GenBank/DDBJ whole genome shotgun (WGS) entry which is preliminary data.</text>
</comment>
<keyword evidence="3" id="KW-0961">Cell wall biogenesis/degradation</keyword>
<dbReference type="NCBIfam" id="TIGR00055">
    <property type="entry name" value="uppS"/>
    <property type="match status" value="1"/>
</dbReference>
<sequence>MSFDNKIHNDQINNPYHIAIIMDGNGRWALNKGRSRIYGHKAGVESVKRSIRFALNHNIRVLTLYTFSRDNWNRPKQEVNDLIELFISSLEIEVENLHRHGICLCIIGDVVFFNKIIQDRIKYAEMLTKNNNKLILNIAINYDGRWDITESAKKIAKKVKNGLLSPEHITEDSLTSHLTTSNLPEVDLLIRTGGEYRISNFLLWQLAYAEFYFTNILWPDFDEHIFDIALKEFYLRERRYGRLLPDTTK</sequence>
<keyword evidence="1 3" id="KW-0808">Transferase</keyword>
<keyword evidence="3" id="KW-0460">Magnesium</keyword>
<feature type="binding site" evidence="3">
    <location>
        <begin position="68"/>
        <end position="70"/>
    </location>
    <ligand>
        <name>substrate</name>
    </ligand>
</feature>
<gene>
    <name evidence="3 4" type="primary">uppS</name>
    <name evidence="4" type="ORF">CRV11_01635</name>
</gene>
<reference evidence="4 5" key="1">
    <citation type="journal article" date="2018" name="Genome Biol. Evol.">
        <title>Cladogenesis and Genomic Streamlining in Extracellular Endosymbionts of Tropical Stink Bugs.</title>
        <authorList>
            <person name="Otero-Bravo A."/>
            <person name="Goffredi S."/>
            <person name="Sabree Z.L."/>
        </authorList>
    </citation>
    <scope>NUCLEOTIDE SEQUENCE [LARGE SCALE GENOMIC DNA]</scope>
    <source>
        <strain evidence="4 5">SoET</strain>
    </source>
</reference>
<dbReference type="PANTHER" id="PTHR10291:SF0">
    <property type="entry name" value="DEHYDRODOLICHYL DIPHOSPHATE SYNTHASE 2"/>
    <property type="match status" value="1"/>
</dbReference>
<proteinExistence type="inferred from homology"/>
<feature type="binding site" evidence="3">
    <location>
        <begin position="24"/>
        <end position="27"/>
    </location>
    <ligand>
        <name>substrate</name>
    </ligand>
</feature>
<feature type="binding site" evidence="3">
    <location>
        <position position="72"/>
    </location>
    <ligand>
        <name>substrate</name>
    </ligand>
</feature>
<feature type="active site" description="Proton acceptor" evidence="3">
    <location>
        <position position="71"/>
    </location>
</feature>
<organism evidence="4 5">
    <name type="scientific">Candidatus Pantoea edessiphila</name>
    <dbReference type="NCBI Taxonomy" id="2044610"/>
    <lineage>
        <taxon>Bacteria</taxon>
        <taxon>Pseudomonadati</taxon>
        <taxon>Pseudomonadota</taxon>
        <taxon>Gammaproteobacteria</taxon>
        <taxon>Enterobacterales</taxon>
        <taxon>Erwiniaceae</taxon>
        <taxon>Pantoea</taxon>
    </lineage>
</organism>
<name>A0A2P5SXZ1_9GAMM</name>
<dbReference type="RefSeq" id="WP_136131620.1">
    <property type="nucleotide sequence ID" value="NZ_PDKS01000002.1"/>
</dbReference>
<evidence type="ECO:0000256" key="3">
    <source>
        <dbReference type="HAMAP-Rule" id="MF_01139"/>
    </source>
</evidence>
<dbReference type="InterPro" id="IPR001441">
    <property type="entry name" value="UPP_synth-like"/>
</dbReference>
<dbReference type="GO" id="GO:0071555">
    <property type="term" value="P:cell wall organization"/>
    <property type="evidence" value="ECO:0007669"/>
    <property type="project" value="UniProtKB-KW"/>
</dbReference>
<feature type="binding site" evidence="3">
    <location>
        <position position="210"/>
    </location>
    <ligand>
        <name>Mg(2+)</name>
        <dbReference type="ChEBI" id="CHEBI:18420"/>
    </ligand>
</feature>
<feature type="active site" evidence="3">
    <location>
        <position position="23"/>
    </location>
</feature>
<dbReference type="GO" id="GO:0008360">
    <property type="term" value="P:regulation of cell shape"/>
    <property type="evidence" value="ECO:0007669"/>
    <property type="project" value="UniProtKB-KW"/>
</dbReference>
<dbReference type="OrthoDB" id="4191603at2"/>
<dbReference type="GO" id="GO:0008834">
    <property type="term" value="F:ditrans,polycis-undecaprenyl-diphosphate synthase [(2E,6E)-farnesyl-diphosphate specific] activity"/>
    <property type="evidence" value="ECO:0007669"/>
    <property type="project" value="UniProtKB-UniRule"/>
</dbReference>
<comment type="catalytic activity">
    <reaction evidence="3">
        <text>8 isopentenyl diphosphate + (2E,6E)-farnesyl diphosphate = di-trans,octa-cis-undecaprenyl diphosphate + 8 diphosphate</text>
        <dbReference type="Rhea" id="RHEA:27551"/>
        <dbReference type="ChEBI" id="CHEBI:33019"/>
        <dbReference type="ChEBI" id="CHEBI:58405"/>
        <dbReference type="ChEBI" id="CHEBI:128769"/>
        <dbReference type="ChEBI" id="CHEBI:175763"/>
        <dbReference type="EC" id="2.5.1.31"/>
    </reaction>
</comment>
<evidence type="ECO:0000256" key="1">
    <source>
        <dbReference type="ARBA" id="ARBA00022679"/>
    </source>
</evidence>
<feature type="binding site" evidence="3">
    <location>
        <position position="40"/>
    </location>
    <ligand>
        <name>substrate</name>
    </ligand>
</feature>
<dbReference type="PROSITE" id="PS01066">
    <property type="entry name" value="UPP_SYNTHASE"/>
    <property type="match status" value="1"/>
</dbReference>
<dbReference type="GO" id="GO:0005829">
    <property type="term" value="C:cytosol"/>
    <property type="evidence" value="ECO:0007669"/>
    <property type="project" value="TreeGrafter"/>
</dbReference>
<feature type="binding site" evidence="3">
    <location>
        <position position="74"/>
    </location>
    <ligand>
        <name>substrate</name>
    </ligand>
</feature>
<feature type="binding site" evidence="3">
    <location>
        <position position="191"/>
    </location>
    <ligand>
        <name>substrate</name>
    </ligand>
</feature>
<dbReference type="CDD" id="cd00475">
    <property type="entry name" value="Cis_IPPS"/>
    <property type="match status" value="1"/>
</dbReference>
<dbReference type="GO" id="GO:0016094">
    <property type="term" value="P:polyprenol biosynthetic process"/>
    <property type="evidence" value="ECO:0007669"/>
    <property type="project" value="TreeGrafter"/>
</dbReference>
<dbReference type="Pfam" id="PF01255">
    <property type="entry name" value="Prenyltransf"/>
    <property type="match status" value="1"/>
</dbReference>
<evidence type="ECO:0000313" key="4">
    <source>
        <dbReference type="EMBL" id="PPI87217.1"/>
    </source>
</evidence>
<dbReference type="FunFam" id="3.40.1180.10:FF:000001">
    <property type="entry name" value="(2E,6E)-farnesyl-diphosphate-specific ditrans,polycis-undecaprenyl-diphosphate synthase"/>
    <property type="match status" value="1"/>
</dbReference>
<dbReference type="SUPFAM" id="SSF64005">
    <property type="entry name" value="Undecaprenyl diphosphate synthase"/>
    <property type="match status" value="1"/>
</dbReference>